<proteinExistence type="inferred from homology"/>
<dbReference type="HAMAP" id="MF_02065">
    <property type="entry name" value="MltG"/>
    <property type="match status" value="1"/>
</dbReference>
<keyword evidence="3 7" id="KW-1133">Transmembrane helix</keyword>
<dbReference type="EC" id="4.2.2.29" evidence="7"/>
<keyword evidence="5 7" id="KW-0456">Lyase</keyword>
<evidence type="ECO:0000256" key="5">
    <source>
        <dbReference type="ARBA" id="ARBA00023239"/>
    </source>
</evidence>
<dbReference type="EMBL" id="BQXH01000001">
    <property type="protein sequence ID" value="GKS80495.1"/>
    <property type="molecule type" value="Genomic_DNA"/>
</dbReference>
<reference evidence="8" key="1">
    <citation type="journal article" date="2022" name="Int. J. Syst. Evol. Microbiol.">
        <title>A novel species of lactic acid bacteria, Ligilactobacillus pabuli sp. nov., isolated from alfalfa silage.</title>
        <authorList>
            <person name="Tohno M."/>
            <person name="Tanizawa Y."/>
            <person name="Sawada H."/>
            <person name="Sakamoto M."/>
            <person name="Ohkuma M."/>
            <person name="Kobayashi H."/>
        </authorList>
    </citation>
    <scope>NUCLEOTIDE SEQUENCE</scope>
    <source>
        <strain evidence="8">AF129</strain>
    </source>
</reference>
<evidence type="ECO:0000256" key="6">
    <source>
        <dbReference type="ARBA" id="ARBA00023316"/>
    </source>
</evidence>
<dbReference type="PANTHER" id="PTHR30518">
    <property type="entry name" value="ENDOLYTIC MUREIN TRANSGLYCOSYLASE"/>
    <property type="match status" value="1"/>
</dbReference>
<dbReference type="NCBIfam" id="TIGR00247">
    <property type="entry name" value="endolytic transglycosylase MltG"/>
    <property type="match status" value="1"/>
</dbReference>
<feature type="site" description="Important for catalytic activity" evidence="7">
    <location>
        <position position="246"/>
    </location>
</feature>
<accession>A0ABQ5JES2</accession>
<gene>
    <name evidence="7" type="primary">mltG</name>
    <name evidence="8" type="ORF">LPAF129_01800</name>
</gene>
<dbReference type="CDD" id="cd08010">
    <property type="entry name" value="MltG_like"/>
    <property type="match status" value="1"/>
</dbReference>
<dbReference type="GO" id="GO:0016829">
    <property type="term" value="F:lyase activity"/>
    <property type="evidence" value="ECO:0007669"/>
    <property type="project" value="UniProtKB-KW"/>
</dbReference>
<dbReference type="Pfam" id="PF02618">
    <property type="entry name" value="YceG"/>
    <property type="match status" value="1"/>
</dbReference>
<name>A0ABQ5JES2_9LACO</name>
<comment type="catalytic activity">
    <reaction evidence="7">
        <text>a peptidoglycan chain = a peptidoglycan chain with N-acetyl-1,6-anhydromuramyl-[peptide] at the reducing end + a peptidoglycan chain with N-acetylglucosamine at the non-reducing end.</text>
        <dbReference type="EC" id="4.2.2.29"/>
    </reaction>
</comment>
<protein>
    <recommendedName>
        <fullName evidence="7">Endolytic murein transglycosylase</fullName>
        <ecNumber evidence="7">4.2.2.29</ecNumber>
    </recommendedName>
    <alternativeName>
        <fullName evidence="7">Peptidoglycan lytic transglycosylase</fullName>
    </alternativeName>
    <alternativeName>
        <fullName evidence="7">Peptidoglycan polymerization terminase</fullName>
    </alternativeName>
</protein>
<evidence type="ECO:0000256" key="4">
    <source>
        <dbReference type="ARBA" id="ARBA00023136"/>
    </source>
</evidence>
<evidence type="ECO:0000313" key="8">
    <source>
        <dbReference type="EMBL" id="GKS80495.1"/>
    </source>
</evidence>
<feature type="transmembrane region" description="Helical" evidence="7">
    <location>
        <begin position="12"/>
        <end position="37"/>
    </location>
</feature>
<evidence type="ECO:0000256" key="1">
    <source>
        <dbReference type="ARBA" id="ARBA00022475"/>
    </source>
</evidence>
<evidence type="ECO:0000256" key="2">
    <source>
        <dbReference type="ARBA" id="ARBA00022692"/>
    </source>
</evidence>
<evidence type="ECO:0000313" key="9">
    <source>
        <dbReference type="Proteomes" id="UP001055149"/>
    </source>
</evidence>
<comment type="similarity">
    <text evidence="7">Belongs to the transglycosylase MltG family.</text>
</comment>
<sequence length="365" mass="40892">MDSNGKKNNIATKVITIVVSIIVILLVVVAVTGYSYFKAGLKPLAPNSHQRIEVKVPVGSTSKQIGAILEQKKVVKSGFVFDYYVKSKKIANFKAGYYELKPSMTLGQIAHNLQKGGSSEPISSGRLLIREGVTAETIAKTVAQSTRFSQKDFLKLLNDPKFIGELQKKYPDLLTSDVQSKNVRYRLEGYLYPATYTINKKLTLQQLVEEMVAKTDQELKPYYGKIKQQKKSVQAVLTLASLVEREGNNAQDRAKIAGVFENRLAQKMKLQTDISVLYALNKHKENVSYKDLEVDSPYNLYKNNGIGPGPFNNPSIASVKAVLAPQQRDQDYLYFFADIKTGKVYYSQTYDQHQAIIDKVDAKNN</sequence>
<keyword evidence="2 7" id="KW-0812">Transmembrane</keyword>
<organism evidence="8 9">
    <name type="scientific">Ligilactobacillus pabuli</name>
    <dbReference type="NCBI Taxonomy" id="2886039"/>
    <lineage>
        <taxon>Bacteria</taxon>
        <taxon>Bacillati</taxon>
        <taxon>Bacillota</taxon>
        <taxon>Bacilli</taxon>
        <taxon>Lactobacillales</taxon>
        <taxon>Lactobacillaceae</taxon>
        <taxon>Ligilactobacillus</taxon>
    </lineage>
</organism>
<comment type="subcellular location">
    <subcellularLocation>
        <location evidence="7">Cell membrane</location>
        <topology evidence="7">Single-pass membrane protein</topology>
    </subcellularLocation>
</comment>
<keyword evidence="4 7" id="KW-0472">Membrane</keyword>
<dbReference type="PANTHER" id="PTHR30518:SF2">
    <property type="entry name" value="ENDOLYTIC MUREIN TRANSGLYCOSYLASE"/>
    <property type="match status" value="1"/>
</dbReference>
<dbReference type="InterPro" id="IPR003770">
    <property type="entry name" value="MLTG-like"/>
</dbReference>
<evidence type="ECO:0000256" key="3">
    <source>
        <dbReference type="ARBA" id="ARBA00022989"/>
    </source>
</evidence>
<comment type="caution">
    <text evidence="8">The sequence shown here is derived from an EMBL/GenBank/DDBJ whole genome shotgun (WGS) entry which is preliminary data.</text>
</comment>
<dbReference type="RefSeq" id="WP_244054092.1">
    <property type="nucleotide sequence ID" value="NZ_BQXH01000001.1"/>
</dbReference>
<comment type="function">
    <text evidence="7">Functions as a peptidoglycan terminase that cleaves nascent peptidoglycan strands endolytically to terminate their elongation.</text>
</comment>
<dbReference type="Proteomes" id="UP001055149">
    <property type="component" value="Unassembled WGS sequence"/>
</dbReference>
<evidence type="ECO:0000256" key="7">
    <source>
        <dbReference type="HAMAP-Rule" id="MF_02065"/>
    </source>
</evidence>
<dbReference type="Gene3D" id="3.30.1490.480">
    <property type="entry name" value="Endolytic murein transglycosylase"/>
    <property type="match status" value="1"/>
</dbReference>
<keyword evidence="1 7" id="KW-1003">Cell membrane</keyword>
<keyword evidence="6 7" id="KW-0961">Cell wall biogenesis/degradation</keyword>
<keyword evidence="9" id="KW-1185">Reference proteome</keyword>